<dbReference type="EMBL" id="CP111022">
    <property type="protein sequence ID" value="WAR18949.1"/>
    <property type="molecule type" value="Genomic_DNA"/>
</dbReference>
<organism evidence="1 2">
    <name type="scientific">Mya arenaria</name>
    <name type="common">Soft-shell clam</name>
    <dbReference type="NCBI Taxonomy" id="6604"/>
    <lineage>
        <taxon>Eukaryota</taxon>
        <taxon>Metazoa</taxon>
        <taxon>Spiralia</taxon>
        <taxon>Lophotrochozoa</taxon>
        <taxon>Mollusca</taxon>
        <taxon>Bivalvia</taxon>
        <taxon>Autobranchia</taxon>
        <taxon>Heteroconchia</taxon>
        <taxon>Euheterodonta</taxon>
        <taxon>Imparidentia</taxon>
        <taxon>Neoheterodontei</taxon>
        <taxon>Myida</taxon>
        <taxon>Myoidea</taxon>
        <taxon>Myidae</taxon>
        <taxon>Mya</taxon>
    </lineage>
</organism>
<dbReference type="Proteomes" id="UP001164746">
    <property type="component" value="Chromosome 11"/>
</dbReference>
<keyword evidence="2" id="KW-1185">Reference proteome</keyword>
<evidence type="ECO:0000313" key="1">
    <source>
        <dbReference type="EMBL" id="WAR18949.1"/>
    </source>
</evidence>
<proteinExistence type="predicted"/>
<feature type="non-terminal residue" evidence="1">
    <location>
        <position position="1"/>
    </location>
</feature>
<reference evidence="1" key="1">
    <citation type="submission" date="2022-11" db="EMBL/GenBank/DDBJ databases">
        <title>Centuries of genome instability and evolution in soft-shell clam transmissible cancer (bioRxiv).</title>
        <authorList>
            <person name="Hart S.F.M."/>
            <person name="Yonemitsu M.A."/>
            <person name="Giersch R.M."/>
            <person name="Beal B.F."/>
            <person name="Arriagada G."/>
            <person name="Davis B.W."/>
            <person name="Ostrander E.A."/>
            <person name="Goff S.P."/>
            <person name="Metzger M.J."/>
        </authorList>
    </citation>
    <scope>NUCLEOTIDE SEQUENCE</scope>
    <source>
        <strain evidence="1">MELC-2E11</strain>
        <tissue evidence="1">Siphon/mantle</tissue>
    </source>
</reference>
<gene>
    <name evidence="1" type="ORF">MAR_000787</name>
</gene>
<protein>
    <submittedName>
        <fullName evidence="1">Uncharacterized protein</fullName>
    </submittedName>
</protein>
<accession>A0ABY7FDM6</accession>
<name>A0ABY7FDM6_MYAAR</name>
<evidence type="ECO:0000313" key="2">
    <source>
        <dbReference type="Proteomes" id="UP001164746"/>
    </source>
</evidence>
<sequence length="86" mass="10074">MLCSDILHFCFEECMYCHMRAKLKDKGGVHTGYYEMRPTKEQDEVALHLHQLSSKTKGSIRLKLDRPSTFRIVMQNTSFTNKEMSD</sequence>